<keyword evidence="3" id="KW-1185">Reference proteome</keyword>
<dbReference type="AlphaFoldDB" id="A0A8H6RW05"/>
<evidence type="ECO:0000256" key="1">
    <source>
        <dbReference type="SAM" id="MobiDB-lite"/>
    </source>
</evidence>
<gene>
    <name evidence="2" type="ORF">HII31_00206</name>
</gene>
<reference evidence="2" key="1">
    <citation type="submission" date="2020-04" db="EMBL/GenBank/DDBJ databases">
        <title>Draft genome resource of the tomato pathogen Pseudocercospora fuligena.</title>
        <authorList>
            <person name="Zaccaron A."/>
        </authorList>
    </citation>
    <scope>NUCLEOTIDE SEQUENCE</scope>
    <source>
        <strain evidence="2">PF001</strain>
    </source>
</reference>
<protein>
    <submittedName>
        <fullName evidence="2">Uncharacterized protein</fullName>
    </submittedName>
</protein>
<name>A0A8H6RW05_9PEZI</name>
<evidence type="ECO:0000313" key="3">
    <source>
        <dbReference type="Proteomes" id="UP000660729"/>
    </source>
</evidence>
<accession>A0A8H6RW05</accession>
<feature type="non-terminal residue" evidence="2">
    <location>
        <position position="99"/>
    </location>
</feature>
<dbReference type="EMBL" id="JABCIY010000001">
    <property type="protein sequence ID" value="KAF7198467.1"/>
    <property type="molecule type" value="Genomic_DNA"/>
</dbReference>
<proteinExistence type="predicted"/>
<comment type="caution">
    <text evidence="2">The sequence shown here is derived from an EMBL/GenBank/DDBJ whole genome shotgun (WGS) entry which is preliminary data.</text>
</comment>
<sequence length="99" mass="10510">MTRSQVRPPGIENALQRETAEIPPHVTSSFNDTASTVDMAETPVPEHQAPSQPASPLPKRTKYTEPAANLTVASILNDQAPTPTPGTPNQTSLANPLSQ</sequence>
<feature type="compositionally biased region" description="Polar residues" evidence="1">
    <location>
        <begin position="71"/>
        <end position="99"/>
    </location>
</feature>
<organism evidence="2 3">
    <name type="scientific">Pseudocercospora fuligena</name>
    <dbReference type="NCBI Taxonomy" id="685502"/>
    <lineage>
        <taxon>Eukaryota</taxon>
        <taxon>Fungi</taxon>
        <taxon>Dikarya</taxon>
        <taxon>Ascomycota</taxon>
        <taxon>Pezizomycotina</taxon>
        <taxon>Dothideomycetes</taxon>
        <taxon>Dothideomycetidae</taxon>
        <taxon>Mycosphaerellales</taxon>
        <taxon>Mycosphaerellaceae</taxon>
        <taxon>Pseudocercospora</taxon>
    </lineage>
</organism>
<feature type="compositionally biased region" description="Polar residues" evidence="1">
    <location>
        <begin position="26"/>
        <end position="36"/>
    </location>
</feature>
<feature type="region of interest" description="Disordered" evidence="1">
    <location>
        <begin position="1"/>
        <end position="99"/>
    </location>
</feature>
<evidence type="ECO:0000313" key="2">
    <source>
        <dbReference type="EMBL" id="KAF7198467.1"/>
    </source>
</evidence>
<dbReference type="OrthoDB" id="419889at2759"/>
<dbReference type="Proteomes" id="UP000660729">
    <property type="component" value="Unassembled WGS sequence"/>
</dbReference>